<dbReference type="InterPro" id="IPR004117">
    <property type="entry name" value="7tm6_olfct_rcpt"/>
</dbReference>
<evidence type="ECO:0000256" key="7">
    <source>
        <dbReference type="ARBA" id="ARBA00023136"/>
    </source>
</evidence>
<dbReference type="Pfam" id="PF02949">
    <property type="entry name" value="7tm_6"/>
    <property type="match status" value="1"/>
</dbReference>
<dbReference type="PANTHER" id="PTHR21137:SF35">
    <property type="entry name" value="ODORANT RECEPTOR 19A-RELATED"/>
    <property type="match status" value="1"/>
</dbReference>
<feature type="transmembrane region" description="Helical" evidence="10">
    <location>
        <begin position="6"/>
        <end position="26"/>
    </location>
</feature>
<organism evidence="11">
    <name type="scientific">Aulacocentrum confusum</name>
    <dbReference type="NCBI Taxonomy" id="2767324"/>
    <lineage>
        <taxon>Eukaryota</taxon>
        <taxon>Metazoa</taxon>
        <taxon>Ecdysozoa</taxon>
        <taxon>Arthropoda</taxon>
        <taxon>Hexapoda</taxon>
        <taxon>Insecta</taxon>
        <taxon>Pterygota</taxon>
        <taxon>Neoptera</taxon>
        <taxon>Endopterygota</taxon>
        <taxon>Hymenoptera</taxon>
        <taxon>Apocrita</taxon>
        <taxon>Ichneumonoidea</taxon>
        <taxon>Braconidae</taxon>
        <taxon>Macrocentrinae</taxon>
        <taxon>Aulacocentrum</taxon>
    </lineage>
</organism>
<feature type="transmembrane region" description="Helical" evidence="10">
    <location>
        <begin position="178"/>
        <end position="199"/>
    </location>
</feature>
<evidence type="ECO:0000256" key="5">
    <source>
        <dbReference type="ARBA" id="ARBA00022725"/>
    </source>
</evidence>
<evidence type="ECO:0000256" key="1">
    <source>
        <dbReference type="ARBA" id="ARBA00004651"/>
    </source>
</evidence>
<keyword evidence="9" id="KW-0807">Transducer</keyword>
<evidence type="ECO:0000313" key="11">
    <source>
        <dbReference type="EMBL" id="QNL15016.1"/>
    </source>
</evidence>
<dbReference type="AlphaFoldDB" id="A0A7G8Z991"/>
<accession>A0A7G8Z991</accession>
<reference evidence="11" key="1">
    <citation type="submission" date="2020-06" db="EMBL/GenBank/DDBJ databases">
        <authorList>
            <person name="Sheng S."/>
        </authorList>
    </citation>
    <scope>NUCLEOTIDE SEQUENCE</scope>
    <source>
        <tissue evidence="11">Antenna</tissue>
    </source>
</reference>
<protein>
    <submittedName>
        <fullName evidence="11">Olfactory receptor 72</fullName>
    </submittedName>
</protein>
<gene>
    <name evidence="11" type="primary">OR72</name>
</gene>
<evidence type="ECO:0000256" key="6">
    <source>
        <dbReference type="ARBA" id="ARBA00022989"/>
    </source>
</evidence>
<keyword evidence="5" id="KW-0552">Olfaction</keyword>
<evidence type="ECO:0000256" key="9">
    <source>
        <dbReference type="ARBA" id="ARBA00023224"/>
    </source>
</evidence>
<dbReference type="PANTHER" id="PTHR21137">
    <property type="entry name" value="ODORANT RECEPTOR"/>
    <property type="match status" value="1"/>
</dbReference>
<dbReference type="GO" id="GO:0007165">
    <property type="term" value="P:signal transduction"/>
    <property type="evidence" value="ECO:0007669"/>
    <property type="project" value="UniProtKB-KW"/>
</dbReference>
<dbReference type="GO" id="GO:0005549">
    <property type="term" value="F:odorant binding"/>
    <property type="evidence" value="ECO:0007669"/>
    <property type="project" value="InterPro"/>
</dbReference>
<proteinExistence type="evidence at transcript level"/>
<dbReference type="EMBL" id="MT671012">
    <property type="protein sequence ID" value="QNL15016.1"/>
    <property type="molecule type" value="mRNA"/>
</dbReference>
<evidence type="ECO:0000256" key="10">
    <source>
        <dbReference type="SAM" id="Phobius"/>
    </source>
</evidence>
<comment type="subcellular location">
    <subcellularLocation>
        <location evidence="1">Cell membrane</location>
        <topology evidence="1">Multi-pass membrane protein</topology>
    </subcellularLocation>
</comment>
<keyword evidence="2" id="KW-1003">Cell membrane</keyword>
<keyword evidence="8 11" id="KW-0675">Receptor</keyword>
<evidence type="ECO:0000256" key="4">
    <source>
        <dbReference type="ARBA" id="ARBA00022692"/>
    </source>
</evidence>
<evidence type="ECO:0000256" key="8">
    <source>
        <dbReference type="ARBA" id="ARBA00023170"/>
    </source>
</evidence>
<keyword evidence="4 10" id="KW-0812">Transmembrane</keyword>
<name>A0A7G8Z991_9HYME</name>
<dbReference type="GO" id="GO:0005886">
    <property type="term" value="C:plasma membrane"/>
    <property type="evidence" value="ECO:0007669"/>
    <property type="project" value="UniProtKB-SubCell"/>
</dbReference>
<evidence type="ECO:0000256" key="3">
    <source>
        <dbReference type="ARBA" id="ARBA00022606"/>
    </source>
</evidence>
<dbReference type="GO" id="GO:0004984">
    <property type="term" value="F:olfactory receptor activity"/>
    <property type="evidence" value="ECO:0007669"/>
    <property type="project" value="InterPro"/>
</dbReference>
<evidence type="ECO:0000256" key="2">
    <source>
        <dbReference type="ARBA" id="ARBA00022475"/>
    </source>
</evidence>
<keyword evidence="3" id="KW-0716">Sensory transduction</keyword>
<keyword evidence="7 10" id="KW-0472">Membrane</keyword>
<sequence length="303" mass="34542">MFSEDVSFKFFMNLGGFLAIALVFLVPKEDGALPIRAAYPFDTTASPLHELAFIIQAYSVSYGLFTIVLMDDLVVALIKWINFQLLILESNYEKCHCDTIRKASFNVSNDTLKTIKSFNIFGITEDQMNINSFIPFEELEVHHVNDSFIWRFKTCAKHHQRLLNIVDQMNAIFSSSMLMQLFASFSMICLTGFQAVLGAGEKKNLLKFIVYLGAALSQLCNWCWFGNEMLYQSASLTRGQWLSGWERENHADVKPLMIISQIKARKPLQLKAGKFFNMSMQTFIAVLRNSYSFFALLTSVTSD</sequence>
<keyword evidence="6 10" id="KW-1133">Transmembrane helix</keyword>